<dbReference type="InterPro" id="IPR036849">
    <property type="entry name" value="Enolase-like_C_sf"/>
</dbReference>
<dbReference type="InterPro" id="IPR010197">
    <property type="entry name" value="OSBS/NAAAR"/>
</dbReference>
<accession>A0ABT0VHG3</accession>
<dbReference type="Proteomes" id="UP001057481">
    <property type="component" value="Unassembled WGS sequence"/>
</dbReference>
<feature type="domain" description="Enolase C-terminal" evidence="8">
    <location>
        <begin position="147"/>
        <end position="358"/>
    </location>
</feature>
<dbReference type="SFLD" id="SFLDG00180">
    <property type="entry name" value="muconate_cycloisomerase"/>
    <property type="match status" value="1"/>
</dbReference>
<dbReference type="SFLD" id="SFLDF00009">
    <property type="entry name" value="o-succinylbenzoate_synthase"/>
    <property type="match status" value="1"/>
</dbReference>
<dbReference type="InterPro" id="IPR013341">
    <property type="entry name" value="Mandelate_racemase_N_dom"/>
</dbReference>
<evidence type="ECO:0000259" key="8">
    <source>
        <dbReference type="Pfam" id="PF13378"/>
    </source>
</evidence>
<dbReference type="SUPFAM" id="SSF54826">
    <property type="entry name" value="Enolase N-terminal domain-like"/>
    <property type="match status" value="1"/>
</dbReference>
<evidence type="ECO:0000256" key="1">
    <source>
        <dbReference type="ARBA" id="ARBA00001968"/>
    </source>
</evidence>
<evidence type="ECO:0000313" key="10">
    <source>
        <dbReference type="Proteomes" id="UP001057481"/>
    </source>
</evidence>
<dbReference type="InterPro" id="IPR029065">
    <property type="entry name" value="Enolase_C-like"/>
</dbReference>
<organism evidence="9 10">
    <name type="scientific">Periweissella beninensis</name>
    <dbReference type="NCBI Taxonomy" id="504936"/>
    <lineage>
        <taxon>Bacteria</taxon>
        <taxon>Bacillati</taxon>
        <taxon>Bacillota</taxon>
        <taxon>Bacilli</taxon>
        <taxon>Lactobacillales</taxon>
        <taxon>Lactobacillaceae</taxon>
        <taxon>Periweissella</taxon>
    </lineage>
</organism>
<evidence type="ECO:0000256" key="6">
    <source>
        <dbReference type="NCBIfam" id="TIGR01928"/>
    </source>
</evidence>
<evidence type="ECO:0000259" key="7">
    <source>
        <dbReference type="Pfam" id="PF02746"/>
    </source>
</evidence>
<dbReference type="SFLD" id="SFLDS00001">
    <property type="entry name" value="Enolase"/>
    <property type="match status" value="1"/>
</dbReference>
<dbReference type="PANTHER" id="PTHR48073:SF5">
    <property type="entry name" value="O-SUCCINYLBENZOATE SYNTHASE"/>
    <property type="match status" value="1"/>
</dbReference>
<evidence type="ECO:0000256" key="4">
    <source>
        <dbReference type="ARBA" id="ARBA00023239"/>
    </source>
</evidence>
<reference evidence="9" key="1">
    <citation type="submission" date="2021-04" db="EMBL/GenBank/DDBJ databases">
        <title>Taxonomic assessment of Weissella genus.</title>
        <authorList>
            <person name="Fanelli F."/>
            <person name="Chieffi D."/>
            <person name="Dell'Aquila A."/>
            <person name="Gyu-Sung C."/>
            <person name="Franz C.M.A.P."/>
            <person name="Fusco V."/>
        </authorList>
    </citation>
    <scope>NUCLEOTIDE SEQUENCE</scope>
    <source>
        <strain evidence="9">LMG 25373</strain>
    </source>
</reference>
<dbReference type="SUPFAM" id="SSF51604">
    <property type="entry name" value="Enolase C-terminal domain-like"/>
    <property type="match status" value="1"/>
</dbReference>
<dbReference type="NCBIfam" id="TIGR01928">
    <property type="entry name" value="menC_lowGC_arch"/>
    <property type="match status" value="1"/>
</dbReference>
<keyword evidence="10" id="KW-1185">Reference proteome</keyword>
<dbReference type="InterPro" id="IPR029017">
    <property type="entry name" value="Enolase-like_N"/>
</dbReference>
<dbReference type="Pfam" id="PF02746">
    <property type="entry name" value="MR_MLE_N"/>
    <property type="match status" value="1"/>
</dbReference>
<dbReference type="GO" id="GO:0043748">
    <property type="term" value="F:O-succinylbenzoate synthase activity"/>
    <property type="evidence" value="ECO:0007669"/>
    <property type="project" value="UniProtKB-EC"/>
</dbReference>
<keyword evidence="4 9" id="KW-0456">Lyase</keyword>
<dbReference type="RefSeq" id="WP_205142857.1">
    <property type="nucleotide sequence ID" value="NZ_JAFBDN010000001.1"/>
</dbReference>
<evidence type="ECO:0000256" key="5">
    <source>
        <dbReference type="ARBA" id="ARBA00029491"/>
    </source>
</evidence>
<evidence type="ECO:0000256" key="2">
    <source>
        <dbReference type="ARBA" id="ARBA00022723"/>
    </source>
</evidence>
<comment type="caution">
    <text evidence="9">The sequence shown here is derived from an EMBL/GenBank/DDBJ whole genome shotgun (WGS) entry which is preliminary data.</text>
</comment>
<dbReference type="EC" id="4.2.1.113" evidence="5 6"/>
<dbReference type="Pfam" id="PF13378">
    <property type="entry name" value="MR_MLE_C"/>
    <property type="match status" value="1"/>
</dbReference>
<name>A0ABT0VHG3_9LACO</name>
<evidence type="ECO:0000256" key="3">
    <source>
        <dbReference type="ARBA" id="ARBA00022842"/>
    </source>
</evidence>
<dbReference type="Gene3D" id="3.30.390.10">
    <property type="entry name" value="Enolase-like, N-terminal domain"/>
    <property type="match status" value="1"/>
</dbReference>
<sequence length="372" mass="41310">MKIEHITVYPIALTLKHPFKTAHGLTTQRPITLIKIMLSNHNWGIGEVQSFADTAYVAETQALSQQNLTQILPKLIGLEFKEPSELIKKLANLTPYSFVKAAIEMAIYDVYGKITEQSLQMMIGGQGRAVKVGRAIGLQSDNHILQNKVDDYVNQGYERIKLKIDKATDLAKLAQLIQRYPQVYFSLDANGSWHQNDISKIMYLDQMGISLLEQPFGEKELALHYQVQNNLKQLKLSLDESINSLADVNNVLTKYQHPITRALTIKQGKLGGITAAKAAINMAEQYQTMAWIGGMLTTGVGRAVNLALSSLPTVHNFPGDNGSNADYFENDIINEPLSVIDGKMQVPDQPGLGVSLNWSQINEALVADIKMY</sequence>
<keyword evidence="2" id="KW-0479">Metal-binding</keyword>
<dbReference type="PANTHER" id="PTHR48073">
    <property type="entry name" value="O-SUCCINYLBENZOATE SYNTHASE-RELATED"/>
    <property type="match status" value="1"/>
</dbReference>
<proteinExistence type="predicted"/>
<dbReference type="EMBL" id="JAGMVS010000062">
    <property type="protein sequence ID" value="MCM2437282.1"/>
    <property type="molecule type" value="Genomic_DNA"/>
</dbReference>
<comment type="cofactor">
    <cofactor evidence="1">
        <name>a divalent metal cation</name>
        <dbReference type="ChEBI" id="CHEBI:60240"/>
    </cofactor>
</comment>
<evidence type="ECO:0000313" key="9">
    <source>
        <dbReference type="EMBL" id="MCM2437282.1"/>
    </source>
</evidence>
<keyword evidence="3" id="KW-0460">Magnesium</keyword>
<gene>
    <name evidence="9" type="primary">menC</name>
    <name evidence="9" type="ORF">KAK10_05085</name>
</gene>
<dbReference type="Gene3D" id="3.20.20.120">
    <property type="entry name" value="Enolase-like C-terminal domain"/>
    <property type="match status" value="1"/>
</dbReference>
<feature type="domain" description="Mandelate racemase/muconate lactonizing enzyme N-terminal" evidence="7">
    <location>
        <begin position="11"/>
        <end position="124"/>
    </location>
</feature>
<protein>
    <recommendedName>
        <fullName evidence="5 6">o-succinylbenzoate synthase</fullName>
        <ecNumber evidence="5 6">4.2.1.113</ecNumber>
    </recommendedName>
</protein>